<dbReference type="Pfam" id="PF07488">
    <property type="entry name" value="Glyco_hydro_67M"/>
    <property type="match status" value="1"/>
</dbReference>
<sequence length="652" mass="74283">MSTRDTCWLNKKIANKHYQTYYLAEKSPLATTIRAEFAVLFANASEVDEKDKATIVFERVLNAKLGVEGFEMTVSENVVTLSATSDKGLLYGFYHLYTQLAQDKAIQTIVSVPDQAIRMINHWDNMDGSIERGYAGESIYFKDNKFRRDFETIRDYARLWASVGINAISINNVNVHKYETRLILEENLPEVKYIADIFSSYGIKTYLSVNFASPKIVGGLTTSDPLDEGVNDFWAAIAKNIYRAIPDFGGFVVKADSEGEPGPFTYGRGHDDGANMFARALAPFGGHVIWRCFVYDCAQDWRDRSIDRARAAYDHFIGLDGKFDDNVTLQIKLGPIDFQTREPVTPLFGGLKKTNHIIEFQITQEYTGHQKHIYYLAPVWKEALDFDTKVNEKENLVKNLLKENSVISERSGIAAVGSVGMDKNWTHHKLMQSNLFAYGRLCWSNQLTSKEIAEEWLALSFDLSQEAAEKVLAILLTSRETYEFYTAPLGIGFMVKPHLHYGPDIDGYEYDRWGTYHFADRNGIGVNRTSIDGTGYAGQYAKQREAEYNDLATCPDNLVLFFHHLPYTHVLHSGKTLIQHIYDTHFEGVARVENYIATWDVLSEEMPAADFENVKTLLQEQHRVAKDWRDQVNTYFLRKSGIADEKGRHIYA</sequence>
<dbReference type="InterPro" id="IPR011099">
    <property type="entry name" value="Glyco_hydro_67_C"/>
</dbReference>
<evidence type="ECO:0000259" key="3">
    <source>
        <dbReference type="Pfam" id="PF07477"/>
    </source>
</evidence>
<dbReference type="InterPro" id="IPR017853">
    <property type="entry name" value="GH"/>
</dbReference>
<dbReference type="Gene3D" id="3.90.1330.10">
    <property type="entry name" value="Alpha-glucuronidase, C-terminal domain"/>
    <property type="match status" value="1"/>
</dbReference>
<evidence type="ECO:0000259" key="4">
    <source>
        <dbReference type="Pfam" id="PF07488"/>
    </source>
</evidence>
<evidence type="ECO:0000256" key="1">
    <source>
        <dbReference type="ARBA" id="ARBA00022801"/>
    </source>
</evidence>
<dbReference type="InterPro" id="IPR011395">
    <property type="entry name" value="Glyco_hydro_67_aGlcAse"/>
</dbReference>
<dbReference type="EMBL" id="BLLI01000011">
    <property type="protein sequence ID" value="GFH42057.1"/>
    <property type="molecule type" value="Genomic_DNA"/>
</dbReference>
<accession>A0A6A0BDZ9</accession>
<dbReference type="GO" id="GO:0033939">
    <property type="term" value="F:xylan alpha-1,2-glucuronosidase activity"/>
    <property type="evidence" value="ECO:0007669"/>
    <property type="project" value="TreeGrafter"/>
</dbReference>
<reference evidence="5 6" key="1">
    <citation type="submission" date="2020-02" db="EMBL/GenBank/DDBJ databases">
        <title>Draft genome sequence of Lactococcus sp. Hs30E4-3.</title>
        <authorList>
            <person name="Noda S."/>
            <person name="Yuki M."/>
            <person name="Ohkuma M."/>
        </authorList>
    </citation>
    <scope>NUCLEOTIDE SEQUENCE [LARGE SCALE GENOMIC DNA]</scope>
    <source>
        <strain evidence="5 6">Hs30E4-3</strain>
    </source>
</reference>
<dbReference type="GO" id="GO:0046559">
    <property type="term" value="F:alpha-glucuronidase activity"/>
    <property type="evidence" value="ECO:0007669"/>
    <property type="project" value="InterPro"/>
</dbReference>
<dbReference type="SUPFAM" id="SSF51445">
    <property type="entry name" value="(Trans)glycosidases"/>
    <property type="match status" value="1"/>
</dbReference>
<dbReference type="PANTHER" id="PTHR39207:SF1">
    <property type="entry name" value="ALPHA-GLUCURONIDASE A"/>
    <property type="match status" value="1"/>
</dbReference>
<organism evidence="5 6">
    <name type="scientific">Pseudolactococcus hodotermopsidis</name>
    <dbReference type="NCBI Taxonomy" id="2709157"/>
    <lineage>
        <taxon>Bacteria</taxon>
        <taxon>Bacillati</taxon>
        <taxon>Bacillota</taxon>
        <taxon>Bacilli</taxon>
        <taxon>Lactobacillales</taxon>
        <taxon>Streptococcaceae</taxon>
        <taxon>Pseudolactococcus</taxon>
    </lineage>
</organism>
<dbReference type="PANTHER" id="PTHR39207">
    <property type="entry name" value="ALPHA-GLUCURONIDASE A"/>
    <property type="match status" value="1"/>
</dbReference>
<feature type="domain" description="Glycosyl hydrolase family 67 catalytic" evidence="4">
    <location>
        <begin position="104"/>
        <end position="425"/>
    </location>
</feature>
<dbReference type="Gene3D" id="3.20.20.80">
    <property type="entry name" value="Glycosidases"/>
    <property type="match status" value="1"/>
</dbReference>
<feature type="active site" description="Proton acceptor" evidence="2">
    <location>
        <position position="365"/>
    </location>
</feature>
<keyword evidence="6" id="KW-1185">Reference proteome</keyword>
<dbReference type="GO" id="GO:0045493">
    <property type="term" value="P:xylan catabolic process"/>
    <property type="evidence" value="ECO:0007669"/>
    <property type="project" value="InterPro"/>
</dbReference>
<feature type="domain" description="Glycosyl hydrolase family 67 C-terminal" evidence="3">
    <location>
        <begin position="427"/>
        <end position="648"/>
    </location>
</feature>
<dbReference type="InterPro" id="IPR037054">
    <property type="entry name" value="A-glucoronidase_C_sf"/>
</dbReference>
<feature type="active site" description="Proton acceptor" evidence="2">
    <location>
        <position position="337"/>
    </location>
</feature>
<keyword evidence="1" id="KW-0378">Hydrolase</keyword>
<dbReference type="SUPFAM" id="SSF55545">
    <property type="entry name" value="beta-N-acetylhexosaminidase-like domain"/>
    <property type="match status" value="1"/>
</dbReference>
<dbReference type="PIRSF" id="PIRSF029900">
    <property type="entry name" value="Alpha-glucuronds"/>
    <property type="match status" value="1"/>
</dbReference>
<comment type="caution">
    <text evidence="5">The sequence shown here is derived from an EMBL/GenBank/DDBJ whole genome shotgun (WGS) entry which is preliminary data.</text>
</comment>
<dbReference type="RefSeq" id="WP_172207858.1">
    <property type="nucleotide sequence ID" value="NZ_BLLI01000011.1"/>
</dbReference>
<evidence type="ECO:0000256" key="2">
    <source>
        <dbReference type="PIRSR" id="PIRSR029900-1"/>
    </source>
</evidence>
<dbReference type="InterPro" id="IPR029018">
    <property type="entry name" value="Hex-like_dom2"/>
</dbReference>
<dbReference type="InterPro" id="IPR011100">
    <property type="entry name" value="Glyco_hydro_67_cat"/>
</dbReference>
<dbReference type="Pfam" id="PF07477">
    <property type="entry name" value="Glyco_hydro_67C"/>
    <property type="match status" value="1"/>
</dbReference>
<dbReference type="AlphaFoldDB" id="A0A6A0BDZ9"/>
<name>A0A6A0BDZ9_9LACT</name>
<proteinExistence type="predicted"/>
<dbReference type="Gene3D" id="3.30.379.10">
    <property type="entry name" value="Chitobiase/beta-hexosaminidase domain 2-like"/>
    <property type="match status" value="1"/>
</dbReference>
<dbReference type="GO" id="GO:0005576">
    <property type="term" value="C:extracellular region"/>
    <property type="evidence" value="ECO:0007669"/>
    <property type="project" value="InterPro"/>
</dbReference>
<evidence type="ECO:0000313" key="5">
    <source>
        <dbReference type="EMBL" id="GFH42057.1"/>
    </source>
</evidence>
<dbReference type="Proteomes" id="UP000480303">
    <property type="component" value="Unassembled WGS sequence"/>
</dbReference>
<gene>
    <name evidence="5" type="primary">aguA</name>
    <name evidence="5" type="ORF">Hs30E_06080</name>
</gene>
<feature type="active site" description="Proton donor" evidence="2">
    <location>
        <position position="258"/>
    </location>
</feature>
<evidence type="ECO:0000313" key="6">
    <source>
        <dbReference type="Proteomes" id="UP000480303"/>
    </source>
</evidence>
<protein>
    <submittedName>
        <fullName evidence="5">Xylan alpha-(1-&gt;2)-glucuronosidase</fullName>
    </submittedName>
</protein>